<evidence type="ECO:0000259" key="4">
    <source>
        <dbReference type="Pfam" id="PF04500"/>
    </source>
</evidence>
<dbReference type="GO" id="GO:0008270">
    <property type="term" value="F:zinc ion binding"/>
    <property type="evidence" value="ECO:0007669"/>
    <property type="project" value="UniProtKB-KW"/>
</dbReference>
<reference evidence="5" key="1">
    <citation type="journal article" date="2011" name="Nat. Biotechnol.">
        <title>Genome sequencing and comparison of two nonhuman primate animal models, the cynomolgus and Chinese rhesus macaques.</title>
        <authorList>
            <person name="Yan G."/>
            <person name="Zhang G."/>
            <person name="Fang X."/>
            <person name="Zhang Y."/>
            <person name="Li C."/>
            <person name="Ling F."/>
            <person name="Cooper D.N."/>
            <person name="Li Q."/>
            <person name="Li Y."/>
            <person name="van Gool A.J."/>
            <person name="Du H."/>
            <person name="Chen J."/>
            <person name="Chen R."/>
            <person name="Zhang P."/>
            <person name="Huang Z."/>
            <person name="Thompson J.R."/>
            <person name="Meng Y."/>
            <person name="Bai Y."/>
            <person name="Wang J."/>
            <person name="Zhuo M."/>
            <person name="Wang T."/>
            <person name="Huang Y."/>
            <person name="Wei L."/>
            <person name="Li J."/>
            <person name="Wang Z."/>
            <person name="Hu H."/>
            <person name="Yang P."/>
            <person name="Le L."/>
            <person name="Stenson P.D."/>
            <person name="Li B."/>
            <person name="Liu X."/>
            <person name="Ball E.V."/>
            <person name="An N."/>
            <person name="Huang Q."/>
            <person name="Zhang Y."/>
            <person name="Fan W."/>
            <person name="Zhang X."/>
            <person name="Li Y."/>
            <person name="Wang W."/>
            <person name="Katze M.G."/>
            <person name="Su B."/>
            <person name="Nielsen R."/>
            <person name="Yang H."/>
            <person name="Wang J."/>
            <person name="Wang X."/>
            <person name="Wang J."/>
        </authorList>
    </citation>
    <scope>NUCLEOTIDE SEQUENCE [LARGE SCALE GENOMIC DNA]</scope>
    <source>
        <strain evidence="5">CR-5</strain>
    </source>
</reference>
<dbReference type="Pfam" id="PF04500">
    <property type="entry name" value="FLYWCH"/>
    <property type="match status" value="1"/>
</dbReference>
<sequence>RATVLRGHCHAPHDEQGLKAWRQWEKPPSLALPEGLGDPWDPEGPPLEFLRRCYGGSFLVHKLLPYKQEKALGEKVYWTCRDHALHSCLSRTITQEQRVTVMRGYCYPPDVEGLEARQQQKAMETLQAMQDMDADPGSPEFLRSPLGGSFLVYESFFYRQMYWTCWDQARMGCRSCAITWGQRVMVLRSYCHQPDLEGIEALRQWERLPSMTQQEDPEKIQVQ</sequence>
<evidence type="ECO:0000256" key="2">
    <source>
        <dbReference type="ARBA" id="ARBA00022771"/>
    </source>
</evidence>
<protein>
    <recommendedName>
        <fullName evidence="4">FLYWCH-type domain-containing protein</fullName>
    </recommendedName>
</protein>
<gene>
    <name evidence="5" type="ORF">EGK_11866</name>
</gene>
<feature type="domain" description="FLYWCH-type" evidence="4">
    <location>
        <begin position="49"/>
        <end position="104"/>
    </location>
</feature>
<feature type="non-terminal residue" evidence="5">
    <location>
        <position position="1"/>
    </location>
</feature>
<dbReference type="PANTHER" id="PTHR31665">
    <property type="entry name" value="FLYWCH FAMILY MEMBER 2-RELATED"/>
    <property type="match status" value="1"/>
</dbReference>
<evidence type="ECO:0000313" key="5">
    <source>
        <dbReference type="EMBL" id="EHH16572.1"/>
    </source>
</evidence>
<accession>G7MJ80</accession>
<dbReference type="EMBL" id="CM001254">
    <property type="protein sequence ID" value="EHH16572.1"/>
    <property type="molecule type" value="Genomic_DNA"/>
</dbReference>
<keyword evidence="2" id="KW-0863">Zinc-finger</keyword>
<keyword evidence="3" id="KW-0862">Zinc</keyword>
<dbReference type="InterPro" id="IPR040312">
    <property type="entry name" value="FWCH1/FWCH2"/>
</dbReference>
<dbReference type="PANTHER" id="PTHR31665:SF3">
    <property type="entry name" value="FLYWCH-TYPE ZINC FINGER-CONTAINING PROTEIN 1"/>
    <property type="match status" value="1"/>
</dbReference>
<organism evidence="5">
    <name type="scientific">Macaca mulatta</name>
    <name type="common">Rhesus macaque</name>
    <dbReference type="NCBI Taxonomy" id="9544"/>
    <lineage>
        <taxon>Eukaryota</taxon>
        <taxon>Metazoa</taxon>
        <taxon>Chordata</taxon>
        <taxon>Craniata</taxon>
        <taxon>Vertebrata</taxon>
        <taxon>Euteleostomi</taxon>
        <taxon>Mammalia</taxon>
        <taxon>Eutheria</taxon>
        <taxon>Euarchontoglires</taxon>
        <taxon>Primates</taxon>
        <taxon>Haplorrhini</taxon>
        <taxon>Catarrhini</taxon>
        <taxon>Cercopithecidae</taxon>
        <taxon>Cercopithecinae</taxon>
        <taxon>Macaca</taxon>
    </lineage>
</organism>
<dbReference type="AlphaFoldDB" id="G7MJ80"/>
<evidence type="ECO:0000256" key="3">
    <source>
        <dbReference type="ARBA" id="ARBA00022833"/>
    </source>
</evidence>
<feature type="non-terminal residue" evidence="5">
    <location>
        <position position="223"/>
    </location>
</feature>
<name>G7MJ80_MACMU</name>
<proteinExistence type="predicted"/>
<dbReference type="InterPro" id="IPR007588">
    <property type="entry name" value="Znf_FLYWCH"/>
</dbReference>
<keyword evidence="1" id="KW-0479">Metal-binding</keyword>
<dbReference type="Gene3D" id="2.20.25.240">
    <property type="match status" value="2"/>
</dbReference>
<evidence type="ECO:0000256" key="1">
    <source>
        <dbReference type="ARBA" id="ARBA00022723"/>
    </source>
</evidence>
<dbReference type="Proteomes" id="UP000013456">
    <property type="component" value="Chromosome 2"/>
</dbReference>